<dbReference type="RefSeq" id="WP_317136667.1">
    <property type="nucleotide sequence ID" value="NZ_CP043875.1"/>
</dbReference>
<evidence type="ECO:0000313" key="3">
    <source>
        <dbReference type="Proteomes" id="UP001301797"/>
    </source>
</evidence>
<dbReference type="KEGG" id="mefw:F1737_11205"/>
<dbReference type="SUPFAM" id="SSF51430">
    <property type="entry name" value="NAD(P)-linked oxidoreductase"/>
    <property type="match status" value="1"/>
</dbReference>
<dbReference type="InterPro" id="IPR017896">
    <property type="entry name" value="4Fe4S_Fe-S-bd"/>
</dbReference>
<dbReference type="InterPro" id="IPR009051">
    <property type="entry name" value="Helical_ferredxn"/>
</dbReference>
<dbReference type="InterPro" id="IPR053135">
    <property type="entry name" value="AKR2_Oxidoreductase"/>
</dbReference>
<dbReference type="PROSITE" id="PS00198">
    <property type="entry name" value="4FE4S_FER_1"/>
    <property type="match status" value="1"/>
</dbReference>
<dbReference type="Gene3D" id="1.10.1060.10">
    <property type="entry name" value="Alpha-helical ferredoxin"/>
    <property type="match status" value="1"/>
</dbReference>
<keyword evidence="3" id="KW-1185">Reference proteome</keyword>
<dbReference type="GO" id="GO:0016491">
    <property type="term" value="F:oxidoreductase activity"/>
    <property type="evidence" value="ECO:0007669"/>
    <property type="project" value="UniProtKB-ARBA"/>
</dbReference>
<gene>
    <name evidence="2" type="ORF">F1737_11205</name>
</gene>
<dbReference type="InterPro" id="IPR017900">
    <property type="entry name" value="4Fe4S_Fe_S_CS"/>
</dbReference>
<dbReference type="EMBL" id="CP043875">
    <property type="protein sequence ID" value="WOF17207.1"/>
    <property type="molecule type" value="Genomic_DNA"/>
</dbReference>
<dbReference type="InterPro" id="IPR036812">
    <property type="entry name" value="NAD(P)_OxRdtase_dom_sf"/>
</dbReference>
<evidence type="ECO:0000313" key="2">
    <source>
        <dbReference type="EMBL" id="WOF17207.1"/>
    </source>
</evidence>
<accession>A0AA97FER6</accession>
<dbReference type="Pfam" id="PF00248">
    <property type="entry name" value="Aldo_ket_red"/>
    <property type="match status" value="1"/>
</dbReference>
<feature type="domain" description="4Fe-4S ferredoxin-type" evidence="1">
    <location>
        <begin position="341"/>
        <end position="369"/>
    </location>
</feature>
<dbReference type="Pfam" id="PF13187">
    <property type="entry name" value="Fer4_9"/>
    <property type="match status" value="1"/>
</dbReference>
<dbReference type="Gene3D" id="3.20.20.100">
    <property type="entry name" value="NADP-dependent oxidoreductase domain"/>
    <property type="match status" value="1"/>
</dbReference>
<dbReference type="InterPro" id="IPR023210">
    <property type="entry name" value="NADP_OxRdtase_dom"/>
</dbReference>
<dbReference type="PANTHER" id="PTHR43312">
    <property type="entry name" value="D-THREO-ALDOSE 1-DEHYDROGENASE"/>
    <property type="match status" value="1"/>
</dbReference>
<dbReference type="PROSITE" id="PS51379">
    <property type="entry name" value="4FE4S_FER_2"/>
    <property type="match status" value="1"/>
</dbReference>
<dbReference type="GO" id="GO:0051536">
    <property type="term" value="F:iron-sulfur cluster binding"/>
    <property type="evidence" value="ECO:0007669"/>
    <property type="project" value="InterPro"/>
</dbReference>
<dbReference type="GeneID" id="85230745"/>
<evidence type="ECO:0000259" key="1">
    <source>
        <dbReference type="PROSITE" id="PS51379"/>
    </source>
</evidence>
<protein>
    <submittedName>
        <fullName evidence="2">Aldo/keto reductase</fullName>
    </submittedName>
</protein>
<name>A0AA97FER6_9EURY</name>
<dbReference type="PANTHER" id="PTHR43312:SF2">
    <property type="entry name" value="OXIDOREDUCTASE"/>
    <property type="match status" value="1"/>
</dbReference>
<dbReference type="AlphaFoldDB" id="A0AA97FER6"/>
<dbReference type="Proteomes" id="UP001301797">
    <property type="component" value="Chromosome"/>
</dbReference>
<dbReference type="CDD" id="cd19096">
    <property type="entry name" value="AKR_Fe-S_oxidoreductase"/>
    <property type="match status" value="1"/>
</dbReference>
<organism evidence="2 3">
    <name type="scientific">Methanochimaera problematica</name>
    <dbReference type="NCBI Taxonomy" id="2609417"/>
    <lineage>
        <taxon>Archaea</taxon>
        <taxon>Methanobacteriati</taxon>
        <taxon>Methanobacteriota</taxon>
        <taxon>Stenosarchaea group</taxon>
        <taxon>Methanomicrobia</taxon>
        <taxon>Methanomicrobiales</taxon>
        <taxon>Methanomicrobiaceae</taxon>
        <taxon>Methanochimaera</taxon>
    </lineage>
</organism>
<dbReference type="SUPFAM" id="SSF46548">
    <property type="entry name" value="alpha-helical ferredoxin"/>
    <property type="match status" value="1"/>
</dbReference>
<sequence>MLYRKIPKTGDELSILGYGCMRLPEKNKKIDWERAKKQIRSAIDNGVNYIDTAWPYHMGESESFLGEVLKDGYRDKVRLATKLPVWLVKNRDDADFFLNAQLIKLQTKTIDYYLLHNLDKNSWEKVKALGLTDFLDTAKRDGRIRYAGFSFHGDPDTFREIVDSYDWEFCQIQYNFLDIENQAGKQGLLYAAEKNLGVIIMEPLRGGALTRNVPAGIKEIWERADFGDTPAECALRWIWNHQEVTVVLSGMNEEEHIKENLNTASGSYPGILSNKDILLVEEVRKKYMELMKVPCTGCRYCMPCPSGVDIPSCFDIYNSYHLSGDRKSAQFMYLGRLAGVAGDKAGASLCTNCGKCLKNCPQHINIPKELKEVSAEFEGRLTALIVPFVKFYFEIKRRLKH</sequence>
<proteinExistence type="predicted"/>
<reference evidence="2 3" key="1">
    <citation type="submission" date="2019-09" db="EMBL/GenBank/DDBJ databases">
        <title>The complete genome of Methanoplanus sp. FWC-SCC4.</title>
        <authorList>
            <person name="Chen S.-C."/>
            <person name="Zhou Y.-Z."/>
            <person name="Lai M.-C."/>
        </authorList>
    </citation>
    <scope>NUCLEOTIDE SEQUENCE [LARGE SCALE GENOMIC DNA]</scope>
    <source>
        <strain evidence="2 3">FWC-SCC4</strain>
    </source>
</reference>